<dbReference type="Pfam" id="PF00990">
    <property type="entry name" value="GGDEF"/>
    <property type="match status" value="1"/>
</dbReference>
<dbReference type="EC" id="2.7.7.65" evidence="1"/>
<dbReference type="InterPro" id="IPR043128">
    <property type="entry name" value="Rev_trsase/Diguanyl_cyclase"/>
</dbReference>
<dbReference type="KEGG" id="rhg:EXZ61_09525"/>
<evidence type="ECO:0000259" key="5">
    <source>
        <dbReference type="PROSITE" id="PS50887"/>
    </source>
</evidence>
<dbReference type="InterPro" id="IPR011006">
    <property type="entry name" value="CheY-like_superfamily"/>
</dbReference>
<gene>
    <name evidence="7" type="ORF">EXZ61_09525</name>
</gene>
<comment type="caution">
    <text evidence="3">Lacks conserved residue(s) required for the propagation of feature annotation.</text>
</comment>
<dbReference type="GO" id="GO:0005886">
    <property type="term" value="C:plasma membrane"/>
    <property type="evidence" value="ECO:0007669"/>
    <property type="project" value="TreeGrafter"/>
</dbReference>
<dbReference type="Proteomes" id="UP000317365">
    <property type="component" value="Chromosome"/>
</dbReference>
<proteinExistence type="predicted"/>
<dbReference type="GO" id="GO:0043709">
    <property type="term" value="P:cell adhesion involved in single-species biofilm formation"/>
    <property type="evidence" value="ECO:0007669"/>
    <property type="project" value="TreeGrafter"/>
</dbReference>
<dbReference type="PROSITE" id="PS50887">
    <property type="entry name" value="GGDEF"/>
    <property type="match status" value="1"/>
</dbReference>
<organism evidence="7 8">
    <name type="scientific">Rhodoferax aquaticus</name>
    <dbReference type="NCBI Taxonomy" id="2527691"/>
    <lineage>
        <taxon>Bacteria</taxon>
        <taxon>Pseudomonadati</taxon>
        <taxon>Pseudomonadota</taxon>
        <taxon>Betaproteobacteria</taxon>
        <taxon>Burkholderiales</taxon>
        <taxon>Comamonadaceae</taxon>
        <taxon>Rhodoferax</taxon>
    </lineage>
</organism>
<dbReference type="GO" id="GO:0000160">
    <property type="term" value="P:phosphorelay signal transduction system"/>
    <property type="evidence" value="ECO:0007669"/>
    <property type="project" value="InterPro"/>
</dbReference>
<dbReference type="PROSITE" id="PS50110">
    <property type="entry name" value="RESPONSE_REGULATORY"/>
    <property type="match status" value="1"/>
</dbReference>
<comment type="catalytic activity">
    <reaction evidence="2">
        <text>2 GTP = 3',3'-c-di-GMP + 2 diphosphate</text>
        <dbReference type="Rhea" id="RHEA:24898"/>
        <dbReference type="ChEBI" id="CHEBI:33019"/>
        <dbReference type="ChEBI" id="CHEBI:37565"/>
        <dbReference type="ChEBI" id="CHEBI:58805"/>
        <dbReference type="EC" id="2.7.7.65"/>
    </reaction>
</comment>
<dbReference type="InterPro" id="IPR013976">
    <property type="entry name" value="HDOD"/>
</dbReference>
<dbReference type="Gene3D" id="3.40.50.2300">
    <property type="match status" value="1"/>
</dbReference>
<dbReference type="PANTHER" id="PTHR45138:SF9">
    <property type="entry name" value="DIGUANYLATE CYCLASE DGCM-RELATED"/>
    <property type="match status" value="1"/>
</dbReference>
<evidence type="ECO:0000259" key="6">
    <source>
        <dbReference type="PROSITE" id="PS51833"/>
    </source>
</evidence>
<dbReference type="SUPFAM" id="SSF55073">
    <property type="entry name" value="Nucleotide cyclase"/>
    <property type="match status" value="1"/>
</dbReference>
<dbReference type="SUPFAM" id="SSF52172">
    <property type="entry name" value="CheY-like"/>
    <property type="match status" value="1"/>
</dbReference>
<dbReference type="PANTHER" id="PTHR45138">
    <property type="entry name" value="REGULATORY COMPONENTS OF SENSORY TRANSDUCTION SYSTEM"/>
    <property type="match status" value="1"/>
</dbReference>
<dbReference type="CDD" id="cd01949">
    <property type="entry name" value="GGDEF"/>
    <property type="match status" value="1"/>
</dbReference>
<evidence type="ECO:0000313" key="8">
    <source>
        <dbReference type="Proteomes" id="UP000317365"/>
    </source>
</evidence>
<evidence type="ECO:0000256" key="3">
    <source>
        <dbReference type="PROSITE-ProRule" id="PRU00169"/>
    </source>
</evidence>
<dbReference type="SMART" id="SM00267">
    <property type="entry name" value="GGDEF"/>
    <property type="match status" value="1"/>
</dbReference>
<name>A0A515EP02_9BURK</name>
<dbReference type="Gene3D" id="3.30.70.270">
    <property type="match status" value="1"/>
</dbReference>
<dbReference type="Gene3D" id="1.10.3210.10">
    <property type="entry name" value="Hypothetical protein af1432"/>
    <property type="match status" value="1"/>
</dbReference>
<feature type="domain" description="Response regulatory" evidence="4">
    <location>
        <begin position="306"/>
        <end position="423"/>
    </location>
</feature>
<dbReference type="InterPro" id="IPR050469">
    <property type="entry name" value="Diguanylate_Cyclase"/>
</dbReference>
<evidence type="ECO:0000259" key="4">
    <source>
        <dbReference type="PROSITE" id="PS50110"/>
    </source>
</evidence>
<evidence type="ECO:0000256" key="2">
    <source>
        <dbReference type="ARBA" id="ARBA00034247"/>
    </source>
</evidence>
<dbReference type="InterPro" id="IPR029787">
    <property type="entry name" value="Nucleotide_cyclase"/>
</dbReference>
<dbReference type="InterPro" id="IPR001789">
    <property type="entry name" value="Sig_transdc_resp-reg_receiver"/>
</dbReference>
<evidence type="ECO:0000256" key="1">
    <source>
        <dbReference type="ARBA" id="ARBA00012528"/>
    </source>
</evidence>
<dbReference type="GO" id="GO:1902201">
    <property type="term" value="P:negative regulation of bacterial-type flagellum-dependent cell motility"/>
    <property type="evidence" value="ECO:0007669"/>
    <property type="project" value="TreeGrafter"/>
</dbReference>
<reference evidence="8" key="2">
    <citation type="journal article" date="2020" name="Int. J. Syst. Evol. Microbiol.">
        <title>Genomic insights into a novel species Rhodoferax aquaticus sp. nov., isolated from freshwater.</title>
        <authorList>
            <person name="Li T."/>
            <person name="Zhuo Y."/>
            <person name="Jin C.Z."/>
            <person name="Wu X."/>
            <person name="Ko S.R."/>
            <person name="Jin F.J."/>
            <person name="Ahn C.Y."/>
            <person name="Oh H.M."/>
            <person name="Lee H.G."/>
            <person name="Jin L."/>
        </authorList>
    </citation>
    <scope>NUCLEOTIDE SEQUENCE [LARGE SCALE GENOMIC DNA]</scope>
    <source>
        <strain evidence="8">Gr-4</strain>
    </source>
</reference>
<dbReference type="SUPFAM" id="SSF109604">
    <property type="entry name" value="HD-domain/PDEase-like"/>
    <property type="match status" value="1"/>
</dbReference>
<dbReference type="SMART" id="SM00448">
    <property type="entry name" value="REC"/>
    <property type="match status" value="1"/>
</dbReference>
<feature type="domain" description="GGDEF" evidence="5">
    <location>
        <begin position="487"/>
        <end position="620"/>
    </location>
</feature>
<dbReference type="FunFam" id="3.30.70.270:FF:000001">
    <property type="entry name" value="Diguanylate cyclase domain protein"/>
    <property type="match status" value="1"/>
</dbReference>
<reference evidence="8" key="1">
    <citation type="submission" date="2019-02" db="EMBL/GenBank/DDBJ databases">
        <title>Complete genome sequence of Rhodoferax sp. Gr-4.</title>
        <authorList>
            <person name="Jin L."/>
        </authorList>
    </citation>
    <scope>NUCLEOTIDE SEQUENCE [LARGE SCALE GENOMIC DNA]</scope>
    <source>
        <strain evidence="8">Gr-4</strain>
    </source>
</reference>
<dbReference type="NCBIfam" id="TIGR00254">
    <property type="entry name" value="GGDEF"/>
    <property type="match status" value="1"/>
</dbReference>
<dbReference type="AlphaFoldDB" id="A0A515EP02"/>
<dbReference type="InterPro" id="IPR000160">
    <property type="entry name" value="GGDEF_dom"/>
</dbReference>
<dbReference type="EMBL" id="CP036282">
    <property type="protein sequence ID" value="QDL54383.1"/>
    <property type="molecule type" value="Genomic_DNA"/>
</dbReference>
<sequence>MSGTAIPILLKRAHKLPSPTGVALSIMQLCDDERVTIGQIATLVQSDPALTGRLLKQANNLAEGMMWPVVSAVEAVNRLGVQSVRLLALSFSLVDQYGRGECEHFNYALFWSHALLMAVAVKDLGEMLELGMADELFSCGLLSRVGCLALATAYPMEYSAILVRGLEPRNLLAEERKALDTDHIAMTDRLLKQWGLPEVLIEPLKFHEDPEAIIYAHGTRQWRLATLVHLSLRIANFVLHPSKDPAFQLSELHLLAGKLGLDESDFTECVDDLLQQWRMWGNSLNVQVNDVSSFAAMVESHTQWFKVLVAGEDARFAEVISDYLRDECKYETLTTDNSQDALSLALKFKPHAVLTFGSGQRMNSKGLCQALKSNTWSQHIFVMMLLENDDEHRVLAAFDAGGDDCLPQPVHLRCLQARLHTQARYVRISEAWERDHKRLRMAAEDLAQSNQRLLQSALTDPLTALSNRRAGLHTLAQTWSNASRYSAPFSVISIDIDHFKCINDLHGHMVGDDVLKLVSECLQKQARKEDTVCRWGGEEFLIICPNLELREGAYMAERIRQAIALNPYATDTQSIYITASLGIATWDNQIGSIEQLLGNVDQALYAAKRGGRNCVGVQAKQQVRVLKVA</sequence>
<dbReference type="GO" id="GO:0052621">
    <property type="term" value="F:diguanylate cyclase activity"/>
    <property type="evidence" value="ECO:0007669"/>
    <property type="project" value="UniProtKB-EC"/>
</dbReference>
<feature type="domain" description="HDOD" evidence="6">
    <location>
        <begin position="16"/>
        <end position="210"/>
    </location>
</feature>
<evidence type="ECO:0000313" key="7">
    <source>
        <dbReference type="EMBL" id="QDL54383.1"/>
    </source>
</evidence>
<dbReference type="Pfam" id="PF08668">
    <property type="entry name" value="HDOD"/>
    <property type="match status" value="1"/>
</dbReference>
<dbReference type="PROSITE" id="PS51833">
    <property type="entry name" value="HDOD"/>
    <property type="match status" value="1"/>
</dbReference>
<keyword evidence="8" id="KW-1185">Reference proteome</keyword>
<protein>
    <recommendedName>
        <fullName evidence="1">diguanylate cyclase</fullName>
        <ecNumber evidence="1">2.7.7.65</ecNumber>
    </recommendedName>
</protein>
<accession>A0A515EP02</accession>